<geneLocation type="plasmid" evidence="1">
    <name>pAMT11</name>
</geneLocation>
<organism evidence="1">
    <name type="scientific">Thermococcus sp. AMT11</name>
    <dbReference type="NCBI Taxonomy" id="563043"/>
    <lineage>
        <taxon>Archaea</taxon>
        <taxon>Methanobacteriati</taxon>
        <taxon>Methanobacteriota</taxon>
        <taxon>Thermococci</taxon>
        <taxon>Thermococcales</taxon>
        <taxon>Thermococcaceae</taxon>
        <taxon>Thermococcus</taxon>
    </lineage>
</organism>
<evidence type="ECO:0000313" key="1">
    <source>
        <dbReference type="EMBL" id="ACV03429.1"/>
    </source>
</evidence>
<dbReference type="EMBL" id="GQ254849">
    <property type="protein sequence ID" value="ACV03429.1"/>
    <property type="molecule type" value="Genomic_DNA"/>
</dbReference>
<protein>
    <submittedName>
        <fullName evidence="1">Uncharacterized protein</fullName>
    </submittedName>
</protein>
<name>C8BNC2_9EURY</name>
<accession>C8BNC2</accession>
<reference evidence="1" key="1">
    <citation type="journal article" date="2011" name="Res. Microbiol.">
        <title>pAMT11, a novel plasmid isolated from a Thermococcus sp. strain closely related to the virus-like integrated element TKV1 of the Thermococcus kodakaraensis genome.</title>
        <authorList>
            <person name="Gonnet M."/>
            <person name="Erauso G."/>
            <person name="Prieur D."/>
            <person name="Le Romancer M."/>
        </authorList>
    </citation>
    <scope>NUCLEOTIDE SEQUENCE</scope>
    <source>
        <strain evidence="1">AMT11</strain>
        <plasmid evidence="1">pAMT11</plasmid>
    </source>
</reference>
<keyword evidence="1" id="KW-0614">Plasmid</keyword>
<sequence length="50" mass="5589">MALMKKFFIFLIIILLFAVSLVGFDEFIKSVTLAVTIALVLRGIDEVVDD</sequence>
<proteinExistence type="predicted"/>
<dbReference type="AlphaFoldDB" id="C8BNC2"/>